<keyword evidence="3" id="KW-1185">Reference proteome</keyword>
<organism evidence="2 3">
    <name type="scientific">Flavobacterium seoulense</name>
    <dbReference type="NCBI Taxonomy" id="1492738"/>
    <lineage>
        <taxon>Bacteria</taxon>
        <taxon>Pseudomonadati</taxon>
        <taxon>Bacteroidota</taxon>
        <taxon>Flavobacteriia</taxon>
        <taxon>Flavobacteriales</taxon>
        <taxon>Flavobacteriaceae</taxon>
        <taxon>Flavobacterium</taxon>
    </lineage>
</organism>
<dbReference type="Pfam" id="PF05016">
    <property type="entry name" value="ParE_toxin"/>
    <property type="match status" value="1"/>
</dbReference>
<dbReference type="Gene3D" id="3.30.2310.20">
    <property type="entry name" value="RelE-like"/>
    <property type="match status" value="1"/>
</dbReference>
<reference evidence="2 3" key="1">
    <citation type="submission" date="2014-05" db="EMBL/GenBank/DDBJ databases">
        <title>Genome Sequence of Flavobacterium sp. EM1321.</title>
        <authorList>
            <person name="Shin S.-K."/>
            <person name="Yi H."/>
        </authorList>
    </citation>
    <scope>NUCLEOTIDE SEQUENCE [LARGE SCALE GENOMIC DNA]</scope>
    <source>
        <strain evidence="2 3">EM1321</strain>
    </source>
</reference>
<dbReference type="RefSeq" id="WP_035659357.1">
    <property type="nucleotide sequence ID" value="NZ_JNCA01000015.1"/>
</dbReference>
<dbReference type="InterPro" id="IPR035093">
    <property type="entry name" value="RelE/ParE_toxin_dom_sf"/>
</dbReference>
<dbReference type="InterPro" id="IPR007712">
    <property type="entry name" value="RelE/ParE_toxin"/>
</dbReference>
<accession>A0A066WMN1</accession>
<dbReference type="eggNOG" id="COG3668">
    <property type="taxonomic scope" value="Bacteria"/>
</dbReference>
<comment type="caution">
    <text evidence="2">The sequence shown here is derived from an EMBL/GenBank/DDBJ whole genome shotgun (WGS) entry which is preliminary data.</text>
</comment>
<dbReference type="SUPFAM" id="SSF143011">
    <property type="entry name" value="RelE-like"/>
    <property type="match status" value="1"/>
</dbReference>
<sequence length="105" mass="12651">MAFEIIWSNFAETQLDQIFEYYIENASLKVAQNIIEKIILEPNKILLHPEITQVEELLLDREKEYRYLICNNYKIIYSIDYEQKCIMIADVFDTRQNPSKIKRTK</sequence>
<name>A0A066WMN1_9FLAO</name>
<dbReference type="STRING" id="1492738.FEM21_15910"/>
<gene>
    <name evidence="2" type="ORF">FEM21_15910</name>
</gene>
<dbReference type="PATRIC" id="fig|1492738.3.peg.1581"/>
<dbReference type="OrthoDB" id="1031021at2"/>
<dbReference type="EMBL" id="JNCA01000015">
    <property type="protein sequence ID" value="KDN55287.1"/>
    <property type="molecule type" value="Genomic_DNA"/>
</dbReference>
<evidence type="ECO:0000256" key="1">
    <source>
        <dbReference type="ARBA" id="ARBA00022649"/>
    </source>
</evidence>
<protein>
    <submittedName>
        <fullName evidence="2">Plasmid stabilization protein</fullName>
    </submittedName>
</protein>
<dbReference type="AlphaFoldDB" id="A0A066WMN1"/>
<evidence type="ECO:0000313" key="2">
    <source>
        <dbReference type="EMBL" id="KDN55287.1"/>
    </source>
</evidence>
<keyword evidence="1" id="KW-1277">Toxin-antitoxin system</keyword>
<proteinExistence type="predicted"/>
<dbReference type="Proteomes" id="UP000027064">
    <property type="component" value="Unassembled WGS sequence"/>
</dbReference>
<evidence type="ECO:0000313" key="3">
    <source>
        <dbReference type="Proteomes" id="UP000027064"/>
    </source>
</evidence>